<dbReference type="FunFam" id="2.40.10.10:FF:000068">
    <property type="entry name" value="transmembrane protease serine 2"/>
    <property type="match status" value="1"/>
</dbReference>
<keyword evidence="1" id="KW-1015">Disulfide bond</keyword>
<accession>A0A3S3P4R4</accession>
<name>A0A3S3P4R4_9ACAR</name>
<reference evidence="4 5" key="1">
    <citation type="journal article" date="2018" name="Gigascience">
        <title>Genomes of trombidid mites reveal novel predicted allergens and laterally-transferred genes associated with secondary metabolism.</title>
        <authorList>
            <person name="Dong X."/>
            <person name="Chaisiri K."/>
            <person name="Xia D."/>
            <person name="Armstrong S.D."/>
            <person name="Fang Y."/>
            <person name="Donnelly M.J."/>
            <person name="Kadowaki T."/>
            <person name="McGarry J.W."/>
            <person name="Darby A.C."/>
            <person name="Makepeace B.L."/>
        </authorList>
    </citation>
    <scope>NUCLEOTIDE SEQUENCE [LARGE SCALE GENOMIC DNA]</scope>
    <source>
        <strain evidence="4">UoL-WK</strain>
    </source>
</reference>
<feature type="domain" description="Peptidase S1" evidence="3">
    <location>
        <begin position="15"/>
        <end position="218"/>
    </location>
</feature>
<evidence type="ECO:0000259" key="3">
    <source>
        <dbReference type="PROSITE" id="PS50240"/>
    </source>
</evidence>
<keyword evidence="5" id="KW-1185">Reference proteome</keyword>
<dbReference type="OrthoDB" id="6515242at2759"/>
<dbReference type="EMBL" id="NCKU01010325">
    <property type="protein sequence ID" value="RWS00870.1"/>
    <property type="molecule type" value="Genomic_DNA"/>
</dbReference>
<dbReference type="InterPro" id="IPR009003">
    <property type="entry name" value="Peptidase_S1_PA"/>
</dbReference>
<dbReference type="PROSITE" id="PS50240">
    <property type="entry name" value="TRYPSIN_DOM"/>
    <property type="match status" value="1"/>
</dbReference>
<evidence type="ECO:0000256" key="2">
    <source>
        <dbReference type="ARBA" id="ARBA00024195"/>
    </source>
</evidence>
<dbReference type="AlphaFoldDB" id="A0A3S3P4R4"/>
<dbReference type="InterPro" id="IPR043504">
    <property type="entry name" value="Peptidase_S1_PA_chymotrypsin"/>
</dbReference>
<dbReference type="Gene3D" id="2.40.10.10">
    <property type="entry name" value="Trypsin-like serine proteases"/>
    <property type="match status" value="1"/>
</dbReference>
<comment type="similarity">
    <text evidence="2">Belongs to the peptidase S1 family. CLIP subfamily.</text>
</comment>
<dbReference type="PANTHER" id="PTHR24256">
    <property type="entry name" value="TRYPTASE-RELATED"/>
    <property type="match status" value="1"/>
</dbReference>
<dbReference type="Proteomes" id="UP000285301">
    <property type="component" value="Unassembled WGS sequence"/>
</dbReference>
<comment type="caution">
    <text evidence="4">The sequence shown here is derived from an EMBL/GenBank/DDBJ whole genome shotgun (WGS) entry which is preliminary data.</text>
</comment>
<dbReference type="InterPro" id="IPR001314">
    <property type="entry name" value="Peptidase_S1A"/>
</dbReference>
<dbReference type="InterPro" id="IPR033116">
    <property type="entry name" value="TRYPSIN_SER"/>
</dbReference>
<dbReference type="GO" id="GO:0006508">
    <property type="term" value="P:proteolysis"/>
    <property type="evidence" value="ECO:0007669"/>
    <property type="project" value="UniProtKB-KW"/>
</dbReference>
<keyword evidence="4" id="KW-0645">Protease</keyword>
<sequence>MVHVVQFIGPIINKCGGALISDRHVLIAAHCILVPSKTEFKLKSKILVHVGADNLDECGKNISVTKLIIHPEYDSELYNDDIAILKLKRPLKFARNRMPICLPTKDRTKFEDLIVAGWGWIDSSGKRSRHLLTTDIKETDFDYCNKQWNNTLTDKQFCAADYGKDACEGDSGGPVMYAENGRDYAVGVVSFGDICGENQITVHTRVAPYLDFIHQATADGKTCKNKRIRKPLNIKTNRKIKRRSRS</sequence>
<proteinExistence type="inferred from homology"/>
<keyword evidence="4" id="KW-0378">Hydrolase</keyword>
<dbReference type="SUPFAM" id="SSF50494">
    <property type="entry name" value="Trypsin-like serine proteases"/>
    <property type="match status" value="1"/>
</dbReference>
<dbReference type="InterPro" id="IPR001254">
    <property type="entry name" value="Trypsin_dom"/>
</dbReference>
<evidence type="ECO:0000313" key="5">
    <source>
        <dbReference type="Proteomes" id="UP000285301"/>
    </source>
</evidence>
<protein>
    <submittedName>
        <fullName evidence="4">Venom protease-like protein</fullName>
    </submittedName>
</protein>
<dbReference type="InterPro" id="IPR051487">
    <property type="entry name" value="Ser/Thr_Proteases_Immune/Dev"/>
</dbReference>
<dbReference type="SMART" id="SM00020">
    <property type="entry name" value="Tryp_SPc"/>
    <property type="match status" value="1"/>
</dbReference>
<dbReference type="PRINTS" id="PR00722">
    <property type="entry name" value="CHYMOTRYPSIN"/>
</dbReference>
<dbReference type="PROSITE" id="PS00135">
    <property type="entry name" value="TRYPSIN_SER"/>
    <property type="match status" value="1"/>
</dbReference>
<dbReference type="CDD" id="cd00190">
    <property type="entry name" value="Tryp_SPc"/>
    <property type="match status" value="1"/>
</dbReference>
<dbReference type="GO" id="GO:0004252">
    <property type="term" value="F:serine-type endopeptidase activity"/>
    <property type="evidence" value="ECO:0007669"/>
    <property type="project" value="InterPro"/>
</dbReference>
<organism evidence="4 5">
    <name type="scientific">Dinothrombium tinctorium</name>
    <dbReference type="NCBI Taxonomy" id="1965070"/>
    <lineage>
        <taxon>Eukaryota</taxon>
        <taxon>Metazoa</taxon>
        <taxon>Ecdysozoa</taxon>
        <taxon>Arthropoda</taxon>
        <taxon>Chelicerata</taxon>
        <taxon>Arachnida</taxon>
        <taxon>Acari</taxon>
        <taxon>Acariformes</taxon>
        <taxon>Trombidiformes</taxon>
        <taxon>Prostigmata</taxon>
        <taxon>Anystina</taxon>
        <taxon>Parasitengona</taxon>
        <taxon>Trombidioidea</taxon>
        <taxon>Trombidiidae</taxon>
        <taxon>Dinothrombium</taxon>
    </lineage>
</organism>
<dbReference type="Pfam" id="PF00089">
    <property type="entry name" value="Trypsin"/>
    <property type="match status" value="1"/>
</dbReference>
<gene>
    <name evidence="4" type="ORF">B4U79_10690</name>
</gene>
<evidence type="ECO:0000256" key="1">
    <source>
        <dbReference type="ARBA" id="ARBA00023157"/>
    </source>
</evidence>
<evidence type="ECO:0000313" key="4">
    <source>
        <dbReference type="EMBL" id="RWS00870.1"/>
    </source>
</evidence>
<dbReference type="STRING" id="1965070.A0A3S3P4R4"/>